<dbReference type="GO" id="GO:0004497">
    <property type="term" value="F:monooxygenase activity"/>
    <property type="evidence" value="ECO:0007669"/>
    <property type="project" value="UniProtKB-KW"/>
</dbReference>
<keyword evidence="4 6" id="KW-0479">Metal-binding</keyword>
<dbReference type="PRINTS" id="PR00463">
    <property type="entry name" value="EP450I"/>
</dbReference>
<comment type="cofactor">
    <cofactor evidence="1 6">
        <name>heme</name>
        <dbReference type="ChEBI" id="CHEBI:30413"/>
    </cofactor>
</comment>
<keyword evidence="3 6" id="KW-0349">Heme</keyword>
<dbReference type="PANTHER" id="PTHR24305">
    <property type="entry name" value="CYTOCHROME P450"/>
    <property type="match status" value="1"/>
</dbReference>
<accession>A0A1L7XK44</accession>
<dbReference type="InterPro" id="IPR017972">
    <property type="entry name" value="Cyt_P450_CS"/>
</dbReference>
<dbReference type="EMBL" id="FJOG01000030">
    <property type="protein sequence ID" value="CZR65384.1"/>
    <property type="molecule type" value="Genomic_DNA"/>
</dbReference>
<dbReference type="GO" id="GO:0005506">
    <property type="term" value="F:iron ion binding"/>
    <property type="evidence" value="ECO:0007669"/>
    <property type="project" value="InterPro"/>
</dbReference>
<dbReference type="InterPro" id="IPR036396">
    <property type="entry name" value="Cyt_P450_sf"/>
</dbReference>
<dbReference type="SUPFAM" id="SSF48264">
    <property type="entry name" value="Cytochrome P450"/>
    <property type="match status" value="1"/>
</dbReference>
<dbReference type="Proteomes" id="UP000184330">
    <property type="component" value="Unassembled WGS sequence"/>
</dbReference>
<comment type="similarity">
    <text evidence="2 7">Belongs to the cytochrome P450 family.</text>
</comment>
<evidence type="ECO:0000313" key="9">
    <source>
        <dbReference type="Proteomes" id="UP000184330"/>
    </source>
</evidence>
<dbReference type="Pfam" id="PF00067">
    <property type="entry name" value="p450"/>
    <property type="match status" value="1"/>
</dbReference>
<reference evidence="8 9" key="1">
    <citation type="submission" date="2016-03" db="EMBL/GenBank/DDBJ databases">
        <authorList>
            <person name="Ploux O."/>
        </authorList>
    </citation>
    <scope>NUCLEOTIDE SEQUENCE [LARGE SCALE GENOMIC DNA]</scope>
    <source>
        <strain evidence="8 9">UAMH 11012</strain>
    </source>
</reference>
<dbReference type="PANTHER" id="PTHR24305:SF210">
    <property type="entry name" value="CYTOCHROME P450 MONOOXYGENASE ASQL-RELATED"/>
    <property type="match status" value="1"/>
</dbReference>
<evidence type="ECO:0000256" key="2">
    <source>
        <dbReference type="ARBA" id="ARBA00010617"/>
    </source>
</evidence>
<evidence type="ECO:0000256" key="6">
    <source>
        <dbReference type="PIRSR" id="PIRSR602401-1"/>
    </source>
</evidence>
<keyword evidence="7 8" id="KW-0503">Monooxygenase</keyword>
<evidence type="ECO:0000256" key="1">
    <source>
        <dbReference type="ARBA" id="ARBA00001971"/>
    </source>
</evidence>
<keyword evidence="5 6" id="KW-0408">Iron</keyword>
<dbReference type="Gene3D" id="1.10.630.10">
    <property type="entry name" value="Cytochrome P450"/>
    <property type="match status" value="1"/>
</dbReference>
<evidence type="ECO:0000256" key="7">
    <source>
        <dbReference type="RuleBase" id="RU000461"/>
    </source>
</evidence>
<dbReference type="InterPro" id="IPR001128">
    <property type="entry name" value="Cyt_P450"/>
</dbReference>
<proteinExistence type="inferred from homology"/>
<evidence type="ECO:0000256" key="5">
    <source>
        <dbReference type="ARBA" id="ARBA00023004"/>
    </source>
</evidence>
<dbReference type="InterPro" id="IPR002401">
    <property type="entry name" value="Cyt_P450_E_grp-I"/>
</dbReference>
<protein>
    <submittedName>
        <fullName evidence="8">Related to isotrichodermin C-15 hydroxylase (Cytochrome P-450 monooxygenase CYP65A1)</fullName>
    </submittedName>
</protein>
<feature type="binding site" description="axial binding residue" evidence="6">
    <location>
        <position position="434"/>
    </location>
    <ligand>
        <name>heme</name>
        <dbReference type="ChEBI" id="CHEBI:30413"/>
    </ligand>
    <ligandPart>
        <name>Fe</name>
        <dbReference type="ChEBI" id="CHEBI:18248"/>
    </ligandPart>
</feature>
<name>A0A1L7XK44_9HELO</name>
<dbReference type="InterPro" id="IPR050121">
    <property type="entry name" value="Cytochrome_P450_monoxygenase"/>
</dbReference>
<evidence type="ECO:0000313" key="8">
    <source>
        <dbReference type="EMBL" id="CZR65384.1"/>
    </source>
</evidence>
<organism evidence="8 9">
    <name type="scientific">Phialocephala subalpina</name>
    <dbReference type="NCBI Taxonomy" id="576137"/>
    <lineage>
        <taxon>Eukaryota</taxon>
        <taxon>Fungi</taxon>
        <taxon>Dikarya</taxon>
        <taxon>Ascomycota</taxon>
        <taxon>Pezizomycotina</taxon>
        <taxon>Leotiomycetes</taxon>
        <taxon>Helotiales</taxon>
        <taxon>Mollisiaceae</taxon>
        <taxon>Phialocephala</taxon>
        <taxon>Phialocephala fortinii species complex</taxon>
    </lineage>
</organism>
<dbReference type="PRINTS" id="PR00385">
    <property type="entry name" value="P450"/>
</dbReference>
<dbReference type="CDD" id="cd11058">
    <property type="entry name" value="CYP60B-like"/>
    <property type="match status" value="1"/>
</dbReference>
<keyword evidence="7" id="KW-0560">Oxidoreductase</keyword>
<sequence>MAAYLVTFLAALSVLLGGISVYRLYLSPLAKFPGPKTWAISRLPMAYNLLWCGHLPYKIAELHEKYGPVVRLAPTEISFITPDAWTDIYGRSPGKPQLLKDPFSFLRRAGQWNDLLFEPDDVQHARMRRVFSHAFSEKALRDQEPIVNLYVNKMISRLRDVCKEPVNISAWINFATFDTIGDLTFGESFQCLENGRLHWWAANIYTWISAAAKFGMTQHFGPLGKVLLWLVPKDQREAERVHRATTKGFLDARLNSLRANPDIISTLLPFIDIPDGITFMELFQTCFIFMSGGSELTTTGLSGMIYYILQDRKALDRMVNEIRSSFTDASEITMAGVQKLDYTLAVIKEGLRLYPPFPGNLRRITPPEGWIISGHNIPGNTLVAVDMYAANRSASNFHRPHEFVPERWLADPPAEFANDNLNVVQVWSVGPRQCIGKSLSYMETRLIMAQLFFNFDIEVLPESVGWAEKLKVYGFRKRTPFMIKMVPVE</sequence>
<evidence type="ECO:0000256" key="3">
    <source>
        <dbReference type="ARBA" id="ARBA00022617"/>
    </source>
</evidence>
<dbReference type="GO" id="GO:0016705">
    <property type="term" value="F:oxidoreductase activity, acting on paired donors, with incorporation or reduction of molecular oxygen"/>
    <property type="evidence" value="ECO:0007669"/>
    <property type="project" value="InterPro"/>
</dbReference>
<dbReference type="PROSITE" id="PS00086">
    <property type="entry name" value="CYTOCHROME_P450"/>
    <property type="match status" value="1"/>
</dbReference>
<evidence type="ECO:0000256" key="4">
    <source>
        <dbReference type="ARBA" id="ARBA00022723"/>
    </source>
</evidence>
<keyword evidence="9" id="KW-1185">Reference proteome</keyword>
<dbReference type="GO" id="GO:0020037">
    <property type="term" value="F:heme binding"/>
    <property type="evidence" value="ECO:0007669"/>
    <property type="project" value="InterPro"/>
</dbReference>
<gene>
    <name evidence="8" type="ORF">PAC_15284</name>
</gene>
<dbReference type="STRING" id="576137.A0A1L7XK44"/>
<dbReference type="OrthoDB" id="1470350at2759"/>
<dbReference type="AlphaFoldDB" id="A0A1L7XK44"/>